<accession>A0AAV7WI20</accession>
<evidence type="ECO:0000313" key="2">
    <source>
        <dbReference type="EMBL" id="KAJ1213709.1"/>
    </source>
</evidence>
<feature type="region of interest" description="Disordered" evidence="1">
    <location>
        <begin position="29"/>
        <end position="74"/>
    </location>
</feature>
<dbReference type="AlphaFoldDB" id="A0AAV7WI20"/>
<evidence type="ECO:0000313" key="3">
    <source>
        <dbReference type="Proteomes" id="UP001066276"/>
    </source>
</evidence>
<gene>
    <name evidence="2" type="ORF">NDU88_001341</name>
</gene>
<comment type="caution">
    <text evidence="2">The sequence shown here is derived from an EMBL/GenBank/DDBJ whole genome shotgun (WGS) entry which is preliminary data.</text>
</comment>
<dbReference type="EMBL" id="JANPWB010000001">
    <property type="protein sequence ID" value="KAJ1213709.1"/>
    <property type="molecule type" value="Genomic_DNA"/>
</dbReference>
<dbReference type="Proteomes" id="UP001066276">
    <property type="component" value="Chromosome 1_1"/>
</dbReference>
<keyword evidence="3" id="KW-1185">Reference proteome</keyword>
<sequence>MVPINSQAHKQDRDLHTANFESLIRSLAKEHDYNTSASTPKSRTRKELDSSSSARSSDQGDVPPRKRKKKTHHLEESVTTLKVLTFEPEDIVHSRFSLWLPPAEVVDYVESQIRHGFEKEVRSRLRSELLRPDIPSKVTETPELDPTLVTYLKMFSKDPKKGIDRA</sequence>
<organism evidence="2 3">
    <name type="scientific">Pleurodeles waltl</name>
    <name type="common">Iberian ribbed newt</name>
    <dbReference type="NCBI Taxonomy" id="8319"/>
    <lineage>
        <taxon>Eukaryota</taxon>
        <taxon>Metazoa</taxon>
        <taxon>Chordata</taxon>
        <taxon>Craniata</taxon>
        <taxon>Vertebrata</taxon>
        <taxon>Euteleostomi</taxon>
        <taxon>Amphibia</taxon>
        <taxon>Batrachia</taxon>
        <taxon>Caudata</taxon>
        <taxon>Salamandroidea</taxon>
        <taxon>Salamandridae</taxon>
        <taxon>Pleurodelinae</taxon>
        <taxon>Pleurodeles</taxon>
    </lineage>
</organism>
<protein>
    <submittedName>
        <fullName evidence="2">Uncharacterized protein</fullName>
    </submittedName>
</protein>
<reference evidence="2" key="1">
    <citation type="journal article" date="2022" name="bioRxiv">
        <title>Sequencing and chromosome-scale assembly of the giantPleurodeles waltlgenome.</title>
        <authorList>
            <person name="Brown T."/>
            <person name="Elewa A."/>
            <person name="Iarovenko S."/>
            <person name="Subramanian E."/>
            <person name="Araus A.J."/>
            <person name="Petzold A."/>
            <person name="Susuki M."/>
            <person name="Suzuki K.-i.T."/>
            <person name="Hayashi T."/>
            <person name="Toyoda A."/>
            <person name="Oliveira C."/>
            <person name="Osipova E."/>
            <person name="Leigh N.D."/>
            <person name="Simon A."/>
            <person name="Yun M.H."/>
        </authorList>
    </citation>
    <scope>NUCLEOTIDE SEQUENCE</scope>
    <source>
        <strain evidence="2">20211129_DDA</strain>
        <tissue evidence="2">Liver</tissue>
    </source>
</reference>
<proteinExistence type="predicted"/>
<evidence type="ECO:0000256" key="1">
    <source>
        <dbReference type="SAM" id="MobiDB-lite"/>
    </source>
</evidence>
<name>A0AAV7WI20_PLEWA</name>